<dbReference type="AlphaFoldDB" id="D8Q240"/>
<dbReference type="OrthoDB" id="2899509at2759"/>
<accession>D8Q240</accession>
<sequence>MSLIDPLAVDAATEPQIAKTEWMWGIERGGILYYVDSPYNKISFRSDITVMYFNGDFILLPTHKTYMDAMVFSKRAGCFCRDEEDDSPRRPLTALGTSFRYVFISLTDAARNLLRESIMPSQTDEDWNGGINPATGKVMPSSVKDYPVVEVHSNPVSVCAYAQEVLDAVKGPKPLDIVHWTNCLFHFQMRWSMHSYLQAPEWFVETDDRNDHYDESLSGSEATGYCPLPKDGGQSRGRVPRYASSSGTADSQTSSRVMEWAKGIPRPRTVRSSSPGRFSRSAAKGTIPGCFQSSPCRKVKRAKSSRSGGKVPSWTQQNGRFPTHVFTSNDWAMFFYGTRLSEDDDGYTD</sequence>
<feature type="compositionally biased region" description="Low complexity" evidence="1">
    <location>
        <begin position="243"/>
        <end position="255"/>
    </location>
</feature>
<dbReference type="InParanoid" id="D8Q240"/>
<feature type="region of interest" description="Disordered" evidence="1">
    <location>
        <begin position="265"/>
        <end position="284"/>
    </location>
</feature>
<name>D8Q240_SCHCM</name>
<dbReference type="HOGENOM" id="CLU_062489_0_0_1"/>
<dbReference type="EMBL" id="GL377305">
    <property type="protein sequence ID" value="EFI98615.1"/>
    <property type="molecule type" value="Genomic_DNA"/>
</dbReference>
<feature type="region of interest" description="Disordered" evidence="1">
    <location>
        <begin position="214"/>
        <end position="256"/>
    </location>
</feature>
<evidence type="ECO:0000256" key="1">
    <source>
        <dbReference type="SAM" id="MobiDB-lite"/>
    </source>
</evidence>
<protein>
    <submittedName>
        <fullName evidence="2">Uncharacterized protein</fullName>
    </submittedName>
</protein>
<organism evidence="3">
    <name type="scientific">Schizophyllum commune (strain H4-8 / FGSC 9210)</name>
    <name type="common">Split gill fungus</name>
    <dbReference type="NCBI Taxonomy" id="578458"/>
    <lineage>
        <taxon>Eukaryota</taxon>
        <taxon>Fungi</taxon>
        <taxon>Dikarya</taxon>
        <taxon>Basidiomycota</taxon>
        <taxon>Agaricomycotina</taxon>
        <taxon>Agaricomycetes</taxon>
        <taxon>Agaricomycetidae</taxon>
        <taxon>Agaricales</taxon>
        <taxon>Schizophyllaceae</taxon>
        <taxon>Schizophyllum</taxon>
    </lineage>
</organism>
<dbReference type="GeneID" id="9596051"/>
<keyword evidence="3" id="KW-1185">Reference proteome</keyword>
<proteinExistence type="predicted"/>
<dbReference type="KEGG" id="scm:SCHCO_02666000"/>
<dbReference type="VEuPathDB" id="FungiDB:SCHCODRAFT_02666000"/>
<reference evidence="2 3" key="1">
    <citation type="journal article" date="2010" name="Nat. Biotechnol.">
        <title>Genome sequence of the model mushroom Schizophyllum commune.</title>
        <authorList>
            <person name="Ohm R.A."/>
            <person name="de Jong J.F."/>
            <person name="Lugones L.G."/>
            <person name="Aerts A."/>
            <person name="Kothe E."/>
            <person name="Stajich J.E."/>
            <person name="de Vries R.P."/>
            <person name="Record E."/>
            <person name="Levasseur A."/>
            <person name="Baker S.E."/>
            <person name="Bartholomew K.A."/>
            <person name="Coutinho P.M."/>
            <person name="Erdmann S."/>
            <person name="Fowler T.J."/>
            <person name="Gathman A.C."/>
            <person name="Lombard V."/>
            <person name="Henrissat B."/>
            <person name="Knabe N."/>
            <person name="Kuees U."/>
            <person name="Lilly W.W."/>
            <person name="Lindquist E."/>
            <person name="Lucas S."/>
            <person name="Magnuson J.K."/>
            <person name="Piumi F."/>
            <person name="Raudaskoski M."/>
            <person name="Salamov A."/>
            <person name="Schmutz J."/>
            <person name="Schwarze F.W.M.R."/>
            <person name="vanKuyk P.A."/>
            <person name="Horton J.S."/>
            <person name="Grigoriev I.V."/>
            <person name="Woesten H.A.B."/>
        </authorList>
    </citation>
    <scope>NUCLEOTIDE SEQUENCE [LARGE SCALE GENOMIC DNA]</scope>
    <source>
        <strain evidence="3">H4-8 / FGSC 9210</strain>
    </source>
</reference>
<feature type="non-terminal residue" evidence="2">
    <location>
        <position position="349"/>
    </location>
</feature>
<evidence type="ECO:0000313" key="2">
    <source>
        <dbReference type="EMBL" id="EFI98615.1"/>
    </source>
</evidence>
<dbReference type="Proteomes" id="UP000007431">
    <property type="component" value="Unassembled WGS sequence"/>
</dbReference>
<evidence type="ECO:0000313" key="3">
    <source>
        <dbReference type="Proteomes" id="UP000007431"/>
    </source>
</evidence>
<dbReference type="RefSeq" id="XP_003033518.1">
    <property type="nucleotide sequence ID" value="XM_003033472.1"/>
</dbReference>
<gene>
    <name evidence="2" type="ORF">SCHCODRAFT_108466</name>
</gene>